<accession>W6ZFV5</accession>
<gene>
    <name evidence="1" type="ORF">COCMIDRAFT_93007</name>
</gene>
<dbReference type="GeneID" id="19128183"/>
<dbReference type="AlphaFoldDB" id="W6ZFV5"/>
<proteinExistence type="predicted"/>
<organism evidence="1 2">
    <name type="scientific">Bipolaris oryzae ATCC 44560</name>
    <dbReference type="NCBI Taxonomy" id="930090"/>
    <lineage>
        <taxon>Eukaryota</taxon>
        <taxon>Fungi</taxon>
        <taxon>Dikarya</taxon>
        <taxon>Ascomycota</taxon>
        <taxon>Pezizomycotina</taxon>
        <taxon>Dothideomycetes</taxon>
        <taxon>Pleosporomycetidae</taxon>
        <taxon>Pleosporales</taxon>
        <taxon>Pleosporineae</taxon>
        <taxon>Pleosporaceae</taxon>
        <taxon>Bipolaris</taxon>
    </lineage>
</organism>
<sequence length="76" mass="8400">MDNNGTITPSVSATSDIQPHPENSCMCVVRVSPAKPWIASSRLVSWPYSELGILRPQRTVVVRVMCSCTTHVFTPR</sequence>
<dbReference type="HOGENOM" id="CLU_2654127_0_0_1"/>
<protein>
    <submittedName>
        <fullName evidence="1">Uncharacterized protein</fullName>
    </submittedName>
</protein>
<evidence type="ECO:0000313" key="2">
    <source>
        <dbReference type="Proteomes" id="UP000054032"/>
    </source>
</evidence>
<dbReference type="KEGG" id="bor:COCMIDRAFT_93007"/>
<dbReference type="EMBL" id="KI963967">
    <property type="protein sequence ID" value="EUC46399.1"/>
    <property type="molecule type" value="Genomic_DNA"/>
</dbReference>
<evidence type="ECO:0000313" key="1">
    <source>
        <dbReference type="EMBL" id="EUC46399.1"/>
    </source>
</evidence>
<reference evidence="1 2" key="1">
    <citation type="journal article" date="2013" name="PLoS Genet.">
        <title>Comparative genome structure, secondary metabolite, and effector coding capacity across Cochliobolus pathogens.</title>
        <authorList>
            <person name="Condon B.J."/>
            <person name="Leng Y."/>
            <person name="Wu D."/>
            <person name="Bushley K.E."/>
            <person name="Ohm R.A."/>
            <person name="Otillar R."/>
            <person name="Martin J."/>
            <person name="Schackwitz W."/>
            <person name="Grimwood J."/>
            <person name="MohdZainudin N."/>
            <person name="Xue C."/>
            <person name="Wang R."/>
            <person name="Manning V.A."/>
            <person name="Dhillon B."/>
            <person name="Tu Z.J."/>
            <person name="Steffenson B.J."/>
            <person name="Salamov A."/>
            <person name="Sun H."/>
            <person name="Lowry S."/>
            <person name="LaButti K."/>
            <person name="Han J."/>
            <person name="Copeland A."/>
            <person name="Lindquist E."/>
            <person name="Barry K."/>
            <person name="Schmutz J."/>
            <person name="Baker S.E."/>
            <person name="Ciuffetti L.M."/>
            <person name="Grigoriev I.V."/>
            <person name="Zhong S."/>
            <person name="Turgeon B.G."/>
        </authorList>
    </citation>
    <scope>NUCLEOTIDE SEQUENCE [LARGE SCALE GENOMIC DNA]</scope>
    <source>
        <strain evidence="1 2">ATCC 44560</strain>
    </source>
</reference>
<dbReference type="RefSeq" id="XP_007687135.1">
    <property type="nucleotide sequence ID" value="XM_007688945.1"/>
</dbReference>
<name>W6ZFV5_COCMI</name>
<keyword evidence="2" id="KW-1185">Reference proteome</keyword>
<dbReference type="Proteomes" id="UP000054032">
    <property type="component" value="Unassembled WGS sequence"/>
</dbReference>